<dbReference type="STRING" id="48269.A0A183LX49"/>
<dbReference type="SUPFAM" id="SSF55781">
    <property type="entry name" value="GAF domain-like"/>
    <property type="match status" value="2"/>
</dbReference>
<evidence type="ECO:0000313" key="2">
    <source>
        <dbReference type="Proteomes" id="UP000277204"/>
    </source>
</evidence>
<sequence length="252" mass="28919">MQSRKTFKASHLNSEQEHTLLSILSVRDEYMNNESYITNQNTDIQIHSVLCSPVFTRSSDNPIAVVCLINKRDSQFTQSDERIIEECFRFVAPILLSSLAYQNERYIRDRTEDMLKVARNIFTHMMDLTNLLLKIMQEAQNLTKAERCSVFLLESETNVLVAKVLDGLPTAPNKNTRFTTADGKTVTLPEEIRLSLNQGIAGYVATTGELLNIKDAYAHPLFYRGVDKETGFRTRLVCKKFSYSHLYFVFQI</sequence>
<dbReference type="EMBL" id="UZAI01003622">
    <property type="protein sequence ID" value="VDO81137.1"/>
    <property type="molecule type" value="Genomic_DNA"/>
</dbReference>
<dbReference type="Gene3D" id="3.30.450.40">
    <property type="match status" value="2"/>
</dbReference>
<dbReference type="Pfam" id="PF01590">
    <property type="entry name" value="GAF"/>
    <property type="match status" value="2"/>
</dbReference>
<dbReference type="Proteomes" id="UP000277204">
    <property type="component" value="Unassembled WGS sequence"/>
</dbReference>
<keyword evidence="2" id="KW-1185">Reference proteome</keyword>
<protein>
    <submittedName>
        <fullName evidence="1">Uncharacterized protein</fullName>
    </submittedName>
</protein>
<accession>A0A183LX49</accession>
<gene>
    <name evidence="1" type="ORF">SMRZ_LOCUS8374</name>
</gene>
<dbReference type="InterPro" id="IPR003018">
    <property type="entry name" value="GAF"/>
</dbReference>
<organism evidence="1 2">
    <name type="scientific">Schistosoma margrebowiei</name>
    <dbReference type="NCBI Taxonomy" id="48269"/>
    <lineage>
        <taxon>Eukaryota</taxon>
        <taxon>Metazoa</taxon>
        <taxon>Spiralia</taxon>
        <taxon>Lophotrochozoa</taxon>
        <taxon>Platyhelminthes</taxon>
        <taxon>Trematoda</taxon>
        <taxon>Digenea</taxon>
        <taxon>Strigeidida</taxon>
        <taxon>Schistosomatoidea</taxon>
        <taxon>Schistosomatidae</taxon>
        <taxon>Schistosoma</taxon>
    </lineage>
</organism>
<proteinExistence type="predicted"/>
<evidence type="ECO:0000313" key="1">
    <source>
        <dbReference type="EMBL" id="VDO81137.1"/>
    </source>
</evidence>
<reference evidence="1 2" key="1">
    <citation type="submission" date="2018-11" db="EMBL/GenBank/DDBJ databases">
        <authorList>
            <consortium name="Pathogen Informatics"/>
        </authorList>
    </citation>
    <scope>NUCLEOTIDE SEQUENCE [LARGE SCALE GENOMIC DNA]</scope>
    <source>
        <strain evidence="1 2">Zambia</strain>
    </source>
</reference>
<dbReference type="InterPro" id="IPR029016">
    <property type="entry name" value="GAF-like_dom_sf"/>
</dbReference>
<name>A0A183LX49_9TREM</name>
<dbReference type="AlphaFoldDB" id="A0A183LX49"/>